<dbReference type="AlphaFoldDB" id="A0A0L8FGI2"/>
<gene>
    <name evidence="1" type="ORF">OCBIM_22021998mg</name>
</gene>
<name>A0A0L8FGI2_OCTBM</name>
<evidence type="ECO:0000313" key="1">
    <source>
        <dbReference type="EMBL" id="KOF62744.1"/>
    </source>
</evidence>
<organism evidence="1">
    <name type="scientific">Octopus bimaculoides</name>
    <name type="common">California two-spotted octopus</name>
    <dbReference type="NCBI Taxonomy" id="37653"/>
    <lineage>
        <taxon>Eukaryota</taxon>
        <taxon>Metazoa</taxon>
        <taxon>Spiralia</taxon>
        <taxon>Lophotrochozoa</taxon>
        <taxon>Mollusca</taxon>
        <taxon>Cephalopoda</taxon>
        <taxon>Coleoidea</taxon>
        <taxon>Octopodiformes</taxon>
        <taxon>Octopoda</taxon>
        <taxon>Incirrata</taxon>
        <taxon>Octopodidae</taxon>
        <taxon>Octopus</taxon>
    </lineage>
</organism>
<proteinExistence type="predicted"/>
<dbReference type="EMBL" id="KQ432500">
    <property type="protein sequence ID" value="KOF62744.1"/>
    <property type="molecule type" value="Genomic_DNA"/>
</dbReference>
<reference evidence="1" key="1">
    <citation type="submission" date="2015-07" db="EMBL/GenBank/DDBJ databases">
        <title>MeaNS - Measles Nucleotide Surveillance Program.</title>
        <authorList>
            <person name="Tran T."/>
            <person name="Druce J."/>
        </authorList>
    </citation>
    <scope>NUCLEOTIDE SEQUENCE</scope>
    <source>
        <strain evidence="1">UCB-OBI-ISO-001</strain>
        <tissue evidence="1">Gonad</tissue>
    </source>
</reference>
<accession>A0A0L8FGI2</accession>
<sequence length="82" mass="9749">MPQPFDGVIGRNSSYSASNELWRWWWAYRSLSSCLFSCSCFFRSHHRSISQSSLWVQIEPPRSCYWRFGDDFLLFEKGSVLK</sequence>
<protein>
    <submittedName>
        <fullName evidence="1">Uncharacterized protein</fullName>
    </submittedName>
</protein>